<organism evidence="3 4">
    <name type="scientific">Maudiozyma exigua</name>
    <name type="common">Yeast</name>
    <name type="synonym">Kazachstania exigua</name>
    <dbReference type="NCBI Taxonomy" id="34358"/>
    <lineage>
        <taxon>Eukaryota</taxon>
        <taxon>Fungi</taxon>
        <taxon>Dikarya</taxon>
        <taxon>Ascomycota</taxon>
        <taxon>Saccharomycotina</taxon>
        <taxon>Saccharomycetes</taxon>
        <taxon>Saccharomycetales</taxon>
        <taxon>Saccharomycetaceae</taxon>
        <taxon>Maudiozyma</taxon>
    </lineage>
</organism>
<dbReference type="Gene3D" id="1.10.287.1490">
    <property type="match status" value="1"/>
</dbReference>
<dbReference type="EMBL" id="PUHR01000012">
    <property type="protein sequence ID" value="KAG0671411.1"/>
    <property type="molecule type" value="Genomic_DNA"/>
</dbReference>
<gene>
    <name evidence="3" type="ORF">C6P45_000578</name>
</gene>
<accession>A0A9P6WDL8</accession>
<evidence type="ECO:0000313" key="4">
    <source>
        <dbReference type="Proteomes" id="UP000750334"/>
    </source>
</evidence>
<feature type="coiled-coil region" evidence="1">
    <location>
        <begin position="193"/>
        <end position="269"/>
    </location>
</feature>
<dbReference type="Pfam" id="PF11778">
    <property type="entry name" value="SID"/>
    <property type="match status" value="1"/>
</dbReference>
<keyword evidence="1" id="KW-0175">Coiled coil</keyword>
<sequence length="654" mass="74685">MPHCPVSSGSTTNTSIDKNSVNSNSTIKNSNRYSGLSNNSTTYNSPTELLLSCSPEKTMAQNDNMKMEKRNSVGDAYLPIDITSKGNIEEDMTDATSMSENFESFEASNNGENADITNEFAGDPSTVTQEILPAVVKSENILPTTPENYLEKINDHSKPTGKVKNKISPMNLKGKNENSDPDLGIDIKAVSAIEKLEKDLNTLKAQIDSIKQELETERRSNKELKNEIAHKDNKLRNKEERFEKLNSTLEKQRAEFSQVRKHINELKDTVTQGYTLLRNEMVTIKSQLIDHSNKTCDALEQQCQKRLWAKKSFNSTLNKAITTINARISDLTKKEEKKIEVLTNNLREKEIELSHVNFVVSNLRLFDINLGGTIYSVKEELSESINEEDKKLLFQKCFQTMNPNIVGFRTVNDSVLVNDIKKALSNIKTNFDIDFVKNLQKMISESNSNKDKGWLELQDRIENLQESKGVQSYTISSLENQNNHLKLQLQQLEEENNSIKAEMNSQYDVINQTNKQIQSLIGDEHMKITFEQILLNNKGITKETFDQLEVDQIDELTIVELQNVIKNLIIFLNIPFSKMTQKIPLIGIYLMYERNIYAHFANRLYYQIHGIQITLADFNREAYSQYTVNKTLDNIKHPLEACLDNLCARIITKL</sequence>
<name>A0A9P6WDL8_MAUEX</name>
<feature type="compositionally biased region" description="Polar residues" evidence="2">
    <location>
        <begin position="7"/>
        <end position="47"/>
    </location>
</feature>
<evidence type="ECO:0000256" key="2">
    <source>
        <dbReference type="SAM" id="MobiDB-lite"/>
    </source>
</evidence>
<dbReference type="Proteomes" id="UP000750334">
    <property type="component" value="Unassembled WGS sequence"/>
</dbReference>
<feature type="region of interest" description="Disordered" evidence="2">
    <location>
        <begin position="1"/>
        <end position="49"/>
    </location>
</feature>
<feature type="region of interest" description="Disordered" evidence="2">
    <location>
        <begin position="151"/>
        <end position="177"/>
    </location>
</feature>
<dbReference type="OrthoDB" id="5376259at2759"/>
<feature type="coiled-coil region" evidence="1">
    <location>
        <begin position="475"/>
        <end position="509"/>
    </location>
</feature>
<comment type="caution">
    <text evidence="3">The sequence shown here is derived from an EMBL/GenBank/DDBJ whole genome shotgun (WGS) entry which is preliminary data.</text>
</comment>
<dbReference type="InterPro" id="IPR021750">
    <property type="entry name" value="Sid4-like"/>
</dbReference>
<evidence type="ECO:0000313" key="3">
    <source>
        <dbReference type="EMBL" id="KAG0671411.1"/>
    </source>
</evidence>
<reference evidence="3 4" key="1">
    <citation type="submission" date="2020-11" db="EMBL/GenBank/DDBJ databases">
        <title>Kefir isolates.</title>
        <authorList>
            <person name="Marcisauskas S."/>
            <person name="Kim Y."/>
            <person name="Blasche S."/>
        </authorList>
    </citation>
    <scope>NUCLEOTIDE SEQUENCE [LARGE SCALE GENOMIC DNA]</scope>
    <source>
        <strain evidence="3 4">OG2</strain>
    </source>
</reference>
<dbReference type="AlphaFoldDB" id="A0A9P6WDL8"/>
<proteinExistence type="predicted"/>
<keyword evidence="4" id="KW-1185">Reference proteome</keyword>
<protein>
    <submittedName>
        <fullName evidence="3">Uncharacterized protein</fullName>
    </submittedName>
</protein>
<evidence type="ECO:0000256" key="1">
    <source>
        <dbReference type="SAM" id="Coils"/>
    </source>
</evidence>